<proteinExistence type="predicted"/>
<evidence type="ECO:0000313" key="1">
    <source>
        <dbReference type="EMBL" id="PVE49890.1"/>
    </source>
</evidence>
<evidence type="ECO:0000313" key="2">
    <source>
        <dbReference type="Proteomes" id="UP000244335"/>
    </source>
</evidence>
<accession>A0AA92BYS7</accession>
<name>A0AA92BYS7_RHIRH</name>
<dbReference type="AlphaFoldDB" id="A0AA92BYS7"/>
<organism evidence="1 2">
    <name type="scientific">Rhizobium rhizogenes</name>
    <name type="common">Agrobacterium rhizogenes</name>
    <dbReference type="NCBI Taxonomy" id="359"/>
    <lineage>
        <taxon>Bacteria</taxon>
        <taxon>Pseudomonadati</taxon>
        <taxon>Pseudomonadota</taxon>
        <taxon>Alphaproteobacteria</taxon>
        <taxon>Hyphomicrobiales</taxon>
        <taxon>Rhizobiaceae</taxon>
        <taxon>Rhizobium/Agrobacterium group</taxon>
        <taxon>Rhizobium</taxon>
    </lineage>
</organism>
<reference evidence="1 2" key="1">
    <citation type="submission" date="2018-04" db="EMBL/GenBank/DDBJ databases">
        <authorList>
            <person name="Hagen T."/>
        </authorList>
    </citation>
    <scope>NUCLEOTIDE SEQUENCE [LARGE SCALE GENOMIC DNA]</scope>
    <source>
        <strain evidence="1 2">TPD7009</strain>
    </source>
</reference>
<protein>
    <submittedName>
        <fullName evidence="1">Uncharacterized protein</fullName>
    </submittedName>
</protein>
<dbReference type="EMBL" id="QDFR01000016">
    <property type="protein sequence ID" value="PVE49890.1"/>
    <property type="molecule type" value="Genomic_DNA"/>
</dbReference>
<comment type="caution">
    <text evidence="1">The sequence shown here is derived from an EMBL/GenBank/DDBJ whole genome shotgun (WGS) entry which is preliminary data.</text>
</comment>
<sequence>MALCDEIEVFANKQLAAHISARALSKLALDSLVDTLHRSVNSSMELRAVPFTVRFDAVMLGNGEAIDDLETGLQRNAQNDIELSTSQDVVLSFSLMIIDNGAPAHVLTKMQLNISALKFLIDVGSSYLKCEVPDPVIRPEEPARAADFEDLIVQYDLDRDKVTRIEGMLIYGGVQSIFAKALGQANAIELHRLFPSVKFAGRIVLDVAAKGGHLLIRGDKASNVDQSQACDCEDVGDGIGEIGKGHLGNENDPGFQLGLSTPVNDVDKILGRRRPGEGDIGLYIPNETAEGIVSGVYPAVRIDLEDNGFIGWKAAAIVDFSNVSFQPDWDYGRFYVTIDFRAEVYGSVRVDLGKLGKIRVTSFDTTQPGAGGNRVKVGFYFVVGTKGIYLKPVLEEVTFDKFEVHLNVGTLVGTPFGAWGAVIGFIFDRILEQIVAYQLPLHFDLELRKFMAKAMIPLLEAKYAAELSGVFKRYPVSEVTALYSGGTSGCIVSAGGPDNWD</sequence>
<dbReference type="Proteomes" id="UP000244335">
    <property type="component" value="Unassembled WGS sequence"/>
</dbReference>
<dbReference type="RefSeq" id="WP_116511597.1">
    <property type="nucleotide sequence ID" value="NZ_QDFR01000016.1"/>
</dbReference>
<gene>
    <name evidence="1" type="ORF">DC430_23620</name>
</gene>